<dbReference type="NCBIfam" id="NF003811">
    <property type="entry name" value="PRK05402.1"/>
    <property type="match status" value="1"/>
</dbReference>
<feature type="region of interest" description="Disordered" evidence="12">
    <location>
        <begin position="1"/>
        <end position="56"/>
    </location>
</feature>
<comment type="subunit">
    <text evidence="10">Monomer.</text>
</comment>
<comment type="catalytic activity">
    <reaction evidence="1 10">
        <text>Transfers a segment of a (1-&gt;4)-alpha-D-glucan chain to a primary hydroxy group in a similar glucan chain.</text>
        <dbReference type="EC" id="2.4.1.18"/>
    </reaction>
</comment>
<dbReference type="SMART" id="SM00642">
    <property type="entry name" value="Aamy"/>
    <property type="match status" value="1"/>
</dbReference>
<evidence type="ECO:0000256" key="6">
    <source>
        <dbReference type="ARBA" id="ARBA00022676"/>
    </source>
</evidence>
<dbReference type="InterPro" id="IPR017853">
    <property type="entry name" value="GH"/>
</dbReference>
<dbReference type="GO" id="GO:0003844">
    <property type="term" value="F:1,4-alpha-glucan branching enzyme activity"/>
    <property type="evidence" value="ECO:0007669"/>
    <property type="project" value="UniProtKB-UniRule"/>
</dbReference>
<dbReference type="UniPathway" id="UPA00164"/>
<protein>
    <recommendedName>
        <fullName evidence="10">1,4-alpha-glucan branching enzyme GlgB</fullName>
        <ecNumber evidence="10">2.4.1.18</ecNumber>
    </recommendedName>
    <alternativeName>
        <fullName evidence="10">1,4-alpha-D-glucan:1,4-alpha-D-glucan 6-glucosyl-transferase</fullName>
    </alternativeName>
    <alternativeName>
        <fullName evidence="10">Alpha-(1-&gt;4)-glucan branching enzyme</fullName>
    </alternativeName>
    <alternativeName>
        <fullName evidence="10">Glycogen branching enzyme</fullName>
        <shortName evidence="10">BE</shortName>
    </alternativeName>
</protein>
<dbReference type="NCBIfam" id="NF008967">
    <property type="entry name" value="PRK12313.1"/>
    <property type="match status" value="1"/>
</dbReference>
<dbReference type="NCBIfam" id="TIGR01515">
    <property type="entry name" value="branching_enzym"/>
    <property type="match status" value="1"/>
</dbReference>
<dbReference type="FunFam" id="3.20.20.80:FF:000003">
    <property type="entry name" value="1,4-alpha-glucan branching enzyme GlgB"/>
    <property type="match status" value="1"/>
</dbReference>
<dbReference type="PANTHER" id="PTHR43651">
    <property type="entry name" value="1,4-ALPHA-GLUCAN-BRANCHING ENZYME"/>
    <property type="match status" value="1"/>
</dbReference>
<dbReference type="InterPro" id="IPR006048">
    <property type="entry name" value="A-amylase/branching_C"/>
</dbReference>
<dbReference type="FunFam" id="2.60.40.1180:FF:000002">
    <property type="entry name" value="1,4-alpha-glucan branching enzyme GlgB"/>
    <property type="match status" value="1"/>
</dbReference>
<evidence type="ECO:0000256" key="12">
    <source>
        <dbReference type="SAM" id="MobiDB-lite"/>
    </source>
</evidence>
<dbReference type="SUPFAM" id="SSF81296">
    <property type="entry name" value="E set domains"/>
    <property type="match status" value="1"/>
</dbReference>
<evidence type="ECO:0000256" key="2">
    <source>
        <dbReference type="ARBA" id="ARBA00002953"/>
    </source>
</evidence>
<organism evidence="14 15">
    <name type="scientific">Mucilaginibacter ginsenosidivorax</name>
    <dbReference type="NCBI Taxonomy" id="862126"/>
    <lineage>
        <taxon>Bacteria</taxon>
        <taxon>Pseudomonadati</taxon>
        <taxon>Bacteroidota</taxon>
        <taxon>Sphingobacteriia</taxon>
        <taxon>Sphingobacteriales</taxon>
        <taxon>Sphingobacteriaceae</taxon>
        <taxon>Mucilaginibacter</taxon>
    </lineage>
</organism>
<evidence type="ECO:0000313" key="15">
    <source>
        <dbReference type="Proteomes" id="UP000321362"/>
    </source>
</evidence>
<proteinExistence type="inferred from homology"/>
<dbReference type="PANTHER" id="PTHR43651:SF3">
    <property type="entry name" value="1,4-ALPHA-GLUCAN-BRANCHING ENZYME"/>
    <property type="match status" value="1"/>
</dbReference>
<dbReference type="GO" id="GO:0043169">
    <property type="term" value="F:cation binding"/>
    <property type="evidence" value="ECO:0007669"/>
    <property type="project" value="InterPro"/>
</dbReference>
<dbReference type="EC" id="2.4.1.18" evidence="10"/>
<dbReference type="KEGG" id="mgk:FSB76_20745"/>
<dbReference type="Pfam" id="PF02806">
    <property type="entry name" value="Alpha-amylase_C"/>
    <property type="match status" value="1"/>
</dbReference>
<evidence type="ECO:0000313" key="14">
    <source>
        <dbReference type="EMBL" id="QEC78250.1"/>
    </source>
</evidence>
<keyword evidence="8 10" id="KW-0320">Glycogen biosynthesis</keyword>
<keyword evidence="15" id="KW-1185">Reference proteome</keyword>
<dbReference type="OrthoDB" id="9800174at2"/>
<evidence type="ECO:0000256" key="10">
    <source>
        <dbReference type="HAMAP-Rule" id="MF_00685"/>
    </source>
</evidence>
<comment type="similarity">
    <text evidence="4 10">Belongs to the glycosyl hydrolase 13 family. GlgB subfamily.</text>
</comment>
<dbReference type="Gene3D" id="2.60.40.10">
    <property type="entry name" value="Immunoglobulins"/>
    <property type="match status" value="1"/>
</dbReference>
<dbReference type="CDD" id="cd11322">
    <property type="entry name" value="AmyAc_Glg_BE"/>
    <property type="match status" value="1"/>
</dbReference>
<dbReference type="AlphaFoldDB" id="A0A5B8W2F9"/>
<evidence type="ECO:0000256" key="3">
    <source>
        <dbReference type="ARBA" id="ARBA00004964"/>
    </source>
</evidence>
<dbReference type="InterPro" id="IPR014756">
    <property type="entry name" value="Ig_E-set"/>
</dbReference>
<feature type="compositionally biased region" description="Low complexity" evidence="12">
    <location>
        <begin position="44"/>
        <end position="56"/>
    </location>
</feature>
<evidence type="ECO:0000259" key="13">
    <source>
        <dbReference type="SMART" id="SM00642"/>
    </source>
</evidence>
<feature type="compositionally biased region" description="Basic and acidic residues" evidence="12">
    <location>
        <begin position="13"/>
        <end position="43"/>
    </location>
</feature>
<accession>A0A5B8W2F9</accession>
<dbReference type="HAMAP" id="MF_00685">
    <property type="entry name" value="GlgB"/>
    <property type="match status" value="1"/>
</dbReference>
<dbReference type="PIRSF" id="PIRSF000463">
    <property type="entry name" value="GlgB"/>
    <property type="match status" value="1"/>
</dbReference>
<dbReference type="Pfam" id="PF02922">
    <property type="entry name" value="CBM_48"/>
    <property type="match status" value="1"/>
</dbReference>
<evidence type="ECO:0000256" key="7">
    <source>
        <dbReference type="ARBA" id="ARBA00022679"/>
    </source>
</evidence>
<dbReference type="RefSeq" id="WP_147056713.1">
    <property type="nucleotide sequence ID" value="NZ_CP042437.1"/>
</dbReference>
<evidence type="ECO:0000256" key="9">
    <source>
        <dbReference type="ARBA" id="ARBA00023277"/>
    </source>
</evidence>
<dbReference type="InterPro" id="IPR037439">
    <property type="entry name" value="Branching_enzy"/>
</dbReference>
<dbReference type="FunFam" id="2.60.40.10:FF:000169">
    <property type="entry name" value="1,4-alpha-glucan branching enzyme GlgB"/>
    <property type="match status" value="1"/>
</dbReference>
<dbReference type="GO" id="GO:0005978">
    <property type="term" value="P:glycogen biosynthetic process"/>
    <property type="evidence" value="ECO:0007669"/>
    <property type="project" value="UniProtKB-UniRule"/>
</dbReference>
<dbReference type="EMBL" id="CP042437">
    <property type="protein sequence ID" value="QEC78250.1"/>
    <property type="molecule type" value="Genomic_DNA"/>
</dbReference>
<dbReference type="Gene3D" id="3.20.20.80">
    <property type="entry name" value="Glycosidases"/>
    <property type="match status" value="1"/>
</dbReference>
<evidence type="ECO:0000256" key="5">
    <source>
        <dbReference type="ARBA" id="ARBA00022600"/>
    </source>
</evidence>
<sequence>MAKKTKTTDTPIPEEKPVKEKKAAKAKPATEKTSKAKTAKAESEPVAATAKKAGKAKAAPVEKAVASKPKTVKAKVAEAVQATPPVILKAVEPYSRFTDFDISLFKSGKHFKLYEKFGSHVVEFQGVVGTYFAVWAPNAQYVSVIANFNGWNRGSHSLNARWDSSGIWEGFIPNIGVGETYKYYIKSSTGEDLEKADPFALRWEVPPSTASIVVDTFYEWTDGDWMANRHEHNALDKPYSVYEVHLGSWARSPESPDQFLTYTELAHKLVPYVKDMGFTHVEFMPIMEHPYYPSWGYQISGYFAAASRYGSPQELMFLIEEFHKAGIGVILDWVPSHFPGDIHALYKFDGTHLYEHEDIRKGFHPDWKSYIFNYGRNEVRAFLISNALFWLDRYHADGLRVDAVASMLYLDYSRKHGEWEANIYGGNENLEAISFLKEFNEAVYSHFPSTQTIAEESTSFTGVSRPVYLGGLGFGMKWMMGWMHDTIDYFHEDPIHRKYHHNEITFSTIYAFTENFMLPFSHDEVVYGKGSMLRKMPGDEWQQFANLRLMYSYMFTHPGTKLLFMGAEFGQGDEWNYSQSLPWHVMQYPNHQGMAATVKALNQLYKDEPALYEKAFDFTGFEWIDGGNANDSILVYGRMGHSRADDLVIILNMTPVPRYNYRIGVPAGGKWQEIFNSDAQNLWGSGIINYHPVTADAEKWHGKDNSINITIPPLAATVFKKIPDAPAKYELKR</sequence>
<dbReference type="SUPFAM" id="SSF51445">
    <property type="entry name" value="(Trans)glycosidases"/>
    <property type="match status" value="1"/>
</dbReference>
<keyword evidence="6 10" id="KW-0328">Glycosyltransferase</keyword>
<dbReference type="CDD" id="cd02855">
    <property type="entry name" value="E_set_GBE_prok_N"/>
    <property type="match status" value="1"/>
</dbReference>
<keyword evidence="7 10" id="KW-0808">Transferase</keyword>
<keyword evidence="9 10" id="KW-0119">Carbohydrate metabolism</keyword>
<comment type="pathway">
    <text evidence="3 10">Glycan biosynthesis; glycogen biosynthesis.</text>
</comment>
<evidence type="ECO:0000256" key="11">
    <source>
        <dbReference type="PIRSR" id="PIRSR000463-1"/>
    </source>
</evidence>
<dbReference type="InterPro" id="IPR044143">
    <property type="entry name" value="GlgB_N_E_set_prok"/>
</dbReference>
<evidence type="ECO:0000256" key="4">
    <source>
        <dbReference type="ARBA" id="ARBA00009000"/>
    </source>
</evidence>
<dbReference type="Gene3D" id="2.60.40.1180">
    <property type="entry name" value="Golgi alpha-mannosidase II"/>
    <property type="match status" value="1"/>
</dbReference>
<feature type="domain" description="Glycosyl hydrolase family 13 catalytic" evidence="13">
    <location>
        <begin position="243"/>
        <end position="584"/>
    </location>
</feature>
<dbReference type="Pfam" id="PF00128">
    <property type="entry name" value="Alpha-amylase"/>
    <property type="match status" value="1"/>
</dbReference>
<dbReference type="InterPro" id="IPR006047">
    <property type="entry name" value="GH13_cat_dom"/>
</dbReference>
<dbReference type="SUPFAM" id="SSF51011">
    <property type="entry name" value="Glycosyl hydrolase domain"/>
    <property type="match status" value="1"/>
</dbReference>
<dbReference type="InterPro" id="IPR006407">
    <property type="entry name" value="GlgB"/>
</dbReference>
<dbReference type="InterPro" id="IPR013780">
    <property type="entry name" value="Glyco_hydro_b"/>
</dbReference>
<feature type="active site" description="Proton donor" evidence="10 11">
    <location>
        <position position="455"/>
    </location>
</feature>
<keyword evidence="5 10" id="KW-0321">Glycogen metabolism</keyword>
<comment type="function">
    <text evidence="2 10">Catalyzes the formation of the alpha-1,6-glucosidic linkages in glycogen by scission of a 1,4-alpha-linked oligosaccharide from growing alpha-1,4-glucan chains and the subsequent attachment of the oligosaccharide to the alpha-1,6 position.</text>
</comment>
<name>A0A5B8W2F9_9SPHI</name>
<dbReference type="InterPro" id="IPR013783">
    <property type="entry name" value="Ig-like_fold"/>
</dbReference>
<evidence type="ECO:0000256" key="8">
    <source>
        <dbReference type="ARBA" id="ARBA00023056"/>
    </source>
</evidence>
<feature type="active site" description="Nucleophile" evidence="10 11">
    <location>
        <position position="402"/>
    </location>
</feature>
<dbReference type="GO" id="GO:0005829">
    <property type="term" value="C:cytosol"/>
    <property type="evidence" value="ECO:0007669"/>
    <property type="project" value="TreeGrafter"/>
</dbReference>
<reference evidence="14 15" key="1">
    <citation type="journal article" date="2013" name="J. Microbiol.">
        <title>Mucilaginibacter ginsenosidivorax sp. nov., with ginsenoside converting activity isolated from sediment.</title>
        <authorList>
            <person name="Kim J.K."/>
            <person name="Choi T.E."/>
            <person name="Liu Q.M."/>
            <person name="Park H.Y."/>
            <person name="Yi T.H."/>
            <person name="Yoon M.H."/>
            <person name="Kim S.C."/>
            <person name="Im W.T."/>
        </authorList>
    </citation>
    <scope>NUCLEOTIDE SEQUENCE [LARGE SCALE GENOMIC DNA]</scope>
    <source>
        <strain evidence="14 15">KHI28</strain>
    </source>
</reference>
<dbReference type="InterPro" id="IPR004193">
    <property type="entry name" value="Glyco_hydro_13_N"/>
</dbReference>
<evidence type="ECO:0000256" key="1">
    <source>
        <dbReference type="ARBA" id="ARBA00000826"/>
    </source>
</evidence>
<dbReference type="GO" id="GO:0004553">
    <property type="term" value="F:hydrolase activity, hydrolyzing O-glycosyl compounds"/>
    <property type="evidence" value="ECO:0007669"/>
    <property type="project" value="InterPro"/>
</dbReference>
<dbReference type="Proteomes" id="UP000321362">
    <property type="component" value="Chromosome"/>
</dbReference>
<gene>
    <name evidence="10 14" type="primary">glgB</name>
    <name evidence="14" type="ORF">FSB76_20745</name>
</gene>